<accession>A0A9W6BBI9</accession>
<feature type="region of interest" description="Disordered" evidence="2">
    <location>
        <begin position="1276"/>
        <end position="1378"/>
    </location>
</feature>
<feature type="region of interest" description="Disordered" evidence="2">
    <location>
        <begin position="912"/>
        <end position="955"/>
    </location>
</feature>
<gene>
    <name evidence="3" type="primary">PLEST006721</name>
    <name evidence="3" type="ORF">PLESTB_000172500</name>
</gene>
<keyword evidence="1" id="KW-0175">Coiled coil</keyword>
<feature type="coiled-coil region" evidence="1">
    <location>
        <begin position="79"/>
        <end position="437"/>
    </location>
</feature>
<feature type="compositionally biased region" description="Basic and acidic residues" evidence="2">
    <location>
        <begin position="942"/>
        <end position="955"/>
    </location>
</feature>
<feature type="region of interest" description="Disordered" evidence="2">
    <location>
        <begin position="666"/>
        <end position="688"/>
    </location>
</feature>
<name>A0A9W6BBI9_9CHLO</name>
<dbReference type="Proteomes" id="UP001165080">
    <property type="component" value="Unassembled WGS sequence"/>
</dbReference>
<feature type="region of interest" description="Disordered" evidence="2">
    <location>
        <begin position="1395"/>
        <end position="1422"/>
    </location>
</feature>
<feature type="compositionally biased region" description="Gly residues" evidence="2">
    <location>
        <begin position="1332"/>
        <end position="1341"/>
    </location>
</feature>
<feature type="compositionally biased region" description="Low complexity" evidence="2">
    <location>
        <begin position="512"/>
        <end position="550"/>
    </location>
</feature>
<reference evidence="3 4" key="1">
    <citation type="journal article" date="2023" name="Commun. Biol.">
        <title>Reorganization of the ancestral sex-determining regions during the evolution of trioecy in Pleodorina starrii.</title>
        <authorList>
            <person name="Takahashi K."/>
            <person name="Suzuki S."/>
            <person name="Kawai-Toyooka H."/>
            <person name="Yamamoto K."/>
            <person name="Hamaji T."/>
            <person name="Ootsuki R."/>
            <person name="Yamaguchi H."/>
            <person name="Kawachi M."/>
            <person name="Higashiyama T."/>
            <person name="Nozaki H."/>
        </authorList>
    </citation>
    <scope>NUCLEOTIDE SEQUENCE [LARGE SCALE GENOMIC DNA]</scope>
    <source>
        <strain evidence="3 4">NIES-4479</strain>
    </source>
</reference>
<evidence type="ECO:0000313" key="4">
    <source>
        <dbReference type="Proteomes" id="UP001165080"/>
    </source>
</evidence>
<feature type="region of interest" description="Disordered" evidence="2">
    <location>
        <begin position="777"/>
        <end position="832"/>
    </location>
</feature>
<evidence type="ECO:0000313" key="3">
    <source>
        <dbReference type="EMBL" id="GLC49008.1"/>
    </source>
</evidence>
<dbReference type="OrthoDB" id="568337at2759"/>
<feature type="compositionally biased region" description="Polar residues" evidence="2">
    <location>
        <begin position="1343"/>
        <end position="1352"/>
    </location>
</feature>
<feature type="region of interest" description="Disordered" evidence="2">
    <location>
        <begin position="511"/>
        <end position="628"/>
    </location>
</feature>
<feature type="compositionally biased region" description="Low complexity" evidence="2">
    <location>
        <begin position="1068"/>
        <end position="1085"/>
    </location>
</feature>
<protein>
    <submittedName>
        <fullName evidence="3">Uncharacterized protein</fullName>
    </submittedName>
</protein>
<feature type="compositionally biased region" description="Low complexity" evidence="2">
    <location>
        <begin position="781"/>
        <end position="803"/>
    </location>
</feature>
<sequence>MSEQPEEQPSRSPRRAGRGNVESLDEDAQQQDVWTELFGIVNGLSETVGLALQAFTPSDDKAVSAITKKRLALRSIHGLKQSQNGIETLLEHLKALQAASQTWQRSMMYASKSHQELMEQIESTTEELHKNNERLRAVEAQRLAAVREAESLKARAEQQEAVLKEARSNLKHKEEELETLLFSVHELQSSSSVAHQNLDRVRQAAAEADERARAAAAALDDAKAEAAKAQGLAERHQQVVAKLTADNLVFLMQLKKAEADLAAANQERAQLRLAAEQQRGPWFDQVRAGVEERVRQAMQHSQELEVRMERREAEHGARMEAMQAQQSKLEEQLNAARQHAQELQERLESAVGSRQSAENLSASAEAAAREARKELDNLAAENRVLQDSIRSMRQECTERWVNEQAAVGRVDGLEQRIEELQQRLSQQTAQLAALQRQLDTQAGINRQLMARKEEVEWQLMAAMAKVDGGAADQPVPLNLQVSGLLQVAGPNQHQRNNAGTAAPAAYSPGRLAASAGTERAGGAATGSHSASRSASTGGAETRQQAAPGSGLPAGSGGALPHQYAPHGPRSPPLYQRAGDGEPSPTSSRGNPYASDVARRAAVAARTSGTGAGSPARAPRPDAAGPPMGRAGSVMMPEPSLLIAHDDLVTITHAPIGDARGDLAASARRGVADPQLPAPPQLSRGVAGAGLRNDAGFTGGASSVAGAPASLGLDATARWISLEVASTVVSSPPNSVALSTDPGSPGGALSHMPSDIIVTRGPAPHAAAVTIRTVSTGQWRPGGARASADIGGSARAGDASSGRGPQAADGAMIPHPQTGPGGDEGGYRLERRGSLHDGDDVWLPHVPSSSSSDDSDFLFAGGVAVHRESHVGEPRNVQTPAQQAQLYQLQQRLQVHLQVPAAAAAGAEAGGALRLRPDQGPDARGGGGGPQWQASSSGGVAEAAHRHNDNDSNDDVIRVRAPLQRGGDGGGVVIRPAIGMRTAPTQPAPAGRGPEVFNSRPIGGQPRDDRIDAGAGVFSISKGGAQLQAPARPGGTPMHPALSGRPGGSPVHPALSGRPGGSPVHPALSGRPGAAAPHAASLAGSPKSVPPSGSFGPAAAMAEAFSQAEGATADAARPFLRESGGGAPSDTDPIPVRVQAGPPFFATGAPLDGSAVVALQRWTLSAGGGEAAPRAPAQPHFPLQPEGPVPLSPERSTASLRCPLSPPHPAIIVIGDRGAAGAANIVGGSSSPAAATDGLRDGLGSSARAAAAELPAGGALQASAAIRASAQASRLQGQVVSTSSPDEDAAAEAPTGPPARPRVFFHGLMEGDGSIGTGHTRASSLSSSTGSLIQGGGSGGGAQAPSQRTSSGKSVRFSEHDPEDDGAQLAPRRSLEQPGAGFAMRTRLKTPAFHLSQDAVGRSLSQRTSIESETGGDQEIPEKQHHALVSGVVEGSQYRSRGPVLHPAMLGVSAVAALDAAEATPSKRHSAAGVATTVVPRASSGSG</sequence>
<keyword evidence="4" id="KW-1185">Reference proteome</keyword>
<proteinExistence type="predicted"/>
<feature type="compositionally biased region" description="Polar residues" evidence="2">
    <location>
        <begin position="1402"/>
        <end position="1411"/>
    </location>
</feature>
<feature type="compositionally biased region" description="Low complexity" evidence="2">
    <location>
        <begin position="593"/>
        <end position="628"/>
    </location>
</feature>
<feature type="region of interest" description="Disordered" evidence="2">
    <location>
        <begin position="1166"/>
        <end position="1197"/>
    </location>
</feature>
<dbReference type="EMBL" id="BRXU01000002">
    <property type="protein sequence ID" value="GLC49008.1"/>
    <property type="molecule type" value="Genomic_DNA"/>
</dbReference>
<feature type="region of interest" description="Disordered" evidence="2">
    <location>
        <begin position="1025"/>
        <end position="1094"/>
    </location>
</feature>
<feature type="region of interest" description="Disordered" evidence="2">
    <location>
        <begin position="1463"/>
        <end position="1486"/>
    </location>
</feature>
<evidence type="ECO:0000256" key="1">
    <source>
        <dbReference type="SAM" id="Coils"/>
    </source>
</evidence>
<feature type="compositionally biased region" description="Low complexity" evidence="2">
    <location>
        <begin position="1322"/>
        <end position="1331"/>
    </location>
</feature>
<comment type="caution">
    <text evidence="3">The sequence shown here is derived from an EMBL/GenBank/DDBJ whole genome shotgun (WGS) entry which is preliminary data.</text>
</comment>
<organism evidence="3 4">
    <name type="scientific">Pleodorina starrii</name>
    <dbReference type="NCBI Taxonomy" id="330485"/>
    <lineage>
        <taxon>Eukaryota</taxon>
        <taxon>Viridiplantae</taxon>
        <taxon>Chlorophyta</taxon>
        <taxon>core chlorophytes</taxon>
        <taxon>Chlorophyceae</taxon>
        <taxon>CS clade</taxon>
        <taxon>Chlamydomonadales</taxon>
        <taxon>Volvocaceae</taxon>
        <taxon>Pleodorina</taxon>
    </lineage>
</organism>
<feature type="region of interest" description="Disordered" evidence="2">
    <location>
        <begin position="1"/>
        <end position="28"/>
    </location>
</feature>
<evidence type="ECO:0000256" key="2">
    <source>
        <dbReference type="SAM" id="MobiDB-lite"/>
    </source>
</evidence>